<sequence length="207" mass="22517">MSKKSYPRLILASSSRYRLAQLANIGLQLPGISPSIDETPRDSEAPEALACRLAQSKAEQIAADYPDAVVIGGDQVAAVTDATGKLHTLGKPGNLPNAIEQLTLCSGNTVTFYTALSLVHNAKHATLTECETVKVTFKKLTEAQIERYLLSEQPYDCAGSFKSEGKGVLLFERIESRDPNTLIGMPVMLLRDMLAKWQIDLASIVLR</sequence>
<dbReference type="SUPFAM" id="SSF52972">
    <property type="entry name" value="ITPase-like"/>
    <property type="match status" value="1"/>
</dbReference>
<keyword evidence="2 5" id="KW-0963">Cytoplasm</keyword>
<dbReference type="GO" id="GO:0009117">
    <property type="term" value="P:nucleotide metabolic process"/>
    <property type="evidence" value="ECO:0007669"/>
    <property type="project" value="UniProtKB-KW"/>
</dbReference>
<evidence type="ECO:0000256" key="5">
    <source>
        <dbReference type="HAMAP-Rule" id="MF_00528"/>
    </source>
</evidence>
<dbReference type="Gene3D" id="3.90.950.10">
    <property type="match status" value="1"/>
</dbReference>
<keyword evidence="3 5" id="KW-0378">Hydrolase</keyword>
<evidence type="ECO:0000256" key="3">
    <source>
        <dbReference type="ARBA" id="ARBA00022801"/>
    </source>
</evidence>
<dbReference type="STRING" id="634436.SAMN05216361_3789"/>
<dbReference type="GO" id="GO:0005737">
    <property type="term" value="C:cytoplasm"/>
    <property type="evidence" value="ECO:0007669"/>
    <property type="project" value="UniProtKB-SubCell"/>
</dbReference>
<dbReference type="InterPro" id="IPR003697">
    <property type="entry name" value="Maf-like"/>
</dbReference>
<dbReference type="HAMAP" id="MF_00528">
    <property type="entry name" value="Maf"/>
    <property type="match status" value="1"/>
</dbReference>
<gene>
    <name evidence="6" type="ORF">SAMN05216361_3789</name>
</gene>
<dbReference type="PIRSF" id="PIRSF006305">
    <property type="entry name" value="Maf"/>
    <property type="match status" value="1"/>
</dbReference>
<keyword evidence="7" id="KW-1185">Reference proteome</keyword>
<evidence type="ECO:0000256" key="1">
    <source>
        <dbReference type="ARBA" id="ARBA00004496"/>
    </source>
</evidence>
<evidence type="ECO:0000256" key="4">
    <source>
        <dbReference type="ARBA" id="ARBA00023080"/>
    </source>
</evidence>
<evidence type="ECO:0000313" key="7">
    <source>
        <dbReference type="Proteomes" id="UP000184520"/>
    </source>
</evidence>
<evidence type="ECO:0000256" key="2">
    <source>
        <dbReference type="ARBA" id="ARBA00022490"/>
    </source>
</evidence>
<feature type="site" description="Important for substrate specificity" evidence="5">
    <location>
        <position position="17"/>
    </location>
</feature>
<dbReference type="GO" id="GO:0047429">
    <property type="term" value="F:nucleoside triphosphate diphosphatase activity"/>
    <property type="evidence" value="ECO:0007669"/>
    <property type="project" value="InterPro"/>
</dbReference>
<dbReference type="InterPro" id="IPR029001">
    <property type="entry name" value="ITPase-like_fam"/>
</dbReference>
<reference evidence="7" key="1">
    <citation type="submission" date="2016-11" db="EMBL/GenBank/DDBJ databases">
        <authorList>
            <person name="Varghese N."/>
            <person name="Submissions S."/>
        </authorList>
    </citation>
    <scope>NUCLEOTIDE SEQUENCE [LARGE SCALE GENOMIC DNA]</scope>
    <source>
        <strain evidence="7">CGMCC 1.8995</strain>
    </source>
</reference>
<dbReference type="CDD" id="cd00985">
    <property type="entry name" value="Maf_Ham1"/>
    <property type="match status" value="1"/>
</dbReference>
<feature type="site" description="Important for substrate specificity" evidence="5">
    <location>
        <position position="75"/>
    </location>
</feature>
<comment type="cofactor">
    <cofactor evidence="5">
        <name>a divalent metal cation</name>
        <dbReference type="ChEBI" id="CHEBI:60240"/>
    </cofactor>
</comment>
<comment type="subcellular location">
    <subcellularLocation>
        <location evidence="1 5">Cytoplasm</location>
    </subcellularLocation>
</comment>
<proteinExistence type="inferred from homology"/>
<protein>
    <recommendedName>
        <fullName evidence="5">7-methyl-GTP pyrophosphatase</fullName>
        <shortName evidence="5">m(7)GTP pyrophosphatase</shortName>
        <ecNumber evidence="5">3.6.1.-</ecNumber>
    </recommendedName>
</protein>
<dbReference type="PANTHER" id="PTHR43213">
    <property type="entry name" value="BIFUNCTIONAL DTTP/UTP PYROPHOSPHATASE/METHYLTRANSFERASE PROTEIN-RELATED"/>
    <property type="match status" value="1"/>
</dbReference>
<dbReference type="EMBL" id="FQWD01000006">
    <property type="protein sequence ID" value="SHH10472.1"/>
    <property type="molecule type" value="Genomic_DNA"/>
</dbReference>
<feature type="active site" description="Proton acceptor" evidence="5">
    <location>
        <position position="74"/>
    </location>
</feature>
<dbReference type="AlphaFoldDB" id="A0A1M5Q8Y8"/>
<comment type="similarity">
    <text evidence="5">Belongs to the Maf family. YceF subfamily.</text>
</comment>
<organism evidence="6 7">
    <name type="scientific">Marisediminitalea aggregata</name>
    <dbReference type="NCBI Taxonomy" id="634436"/>
    <lineage>
        <taxon>Bacteria</taxon>
        <taxon>Pseudomonadati</taxon>
        <taxon>Pseudomonadota</taxon>
        <taxon>Gammaproteobacteria</taxon>
        <taxon>Alteromonadales</taxon>
        <taxon>Alteromonadaceae</taxon>
        <taxon>Marisediminitalea</taxon>
    </lineage>
</organism>
<dbReference type="PANTHER" id="PTHR43213:SF10">
    <property type="entry name" value="7-METHYL-GTP PYROPHOSPHATASE"/>
    <property type="match status" value="1"/>
</dbReference>
<dbReference type="NCBIfam" id="TIGR00172">
    <property type="entry name" value="maf"/>
    <property type="match status" value="1"/>
</dbReference>
<dbReference type="EC" id="3.6.1.-" evidence="5"/>
<dbReference type="Proteomes" id="UP000184520">
    <property type="component" value="Unassembled WGS sequence"/>
</dbReference>
<keyword evidence="4 5" id="KW-0546">Nucleotide metabolism</keyword>
<comment type="caution">
    <text evidence="5">Lacks conserved residue(s) required for the propagation of feature annotation.</text>
</comment>
<comment type="function">
    <text evidence="5">Nucleoside triphosphate pyrophosphatase that hydrolyzes 7-methyl-GTP (m(7)GTP). May have a dual role in cell division arrest and in preventing the incorporation of modified nucleotides into cellular nucleic acids.</text>
</comment>
<comment type="catalytic activity">
    <reaction evidence="5">
        <text>N(7)-methyl-GTP + H2O = N(7)-methyl-GMP + diphosphate + H(+)</text>
        <dbReference type="Rhea" id="RHEA:58744"/>
        <dbReference type="ChEBI" id="CHEBI:15377"/>
        <dbReference type="ChEBI" id="CHEBI:15378"/>
        <dbReference type="ChEBI" id="CHEBI:33019"/>
        <dbReference type="ChEBI" id="CHEBI:58285"/>
        <dbReference type="ChEBI" id="CHEBI:87133"/>
    </reaction>
</comment>
<dbReference type="Pfam" id="PF02545">
    <property type="entry name" value="Maf"/>
    <property type="match status" value="1"/>
</dbReference>
<accession>A0A1M5Q8Y8</accession>
<feature type="site" description="Important for substrate specificity" evidence="5">
    <location>
        <position position="164"/>
    </location>
</feature>
<name>A0A1M5Q8Y8_9ALTE</name>
<dbReference type="RefSeq" id="WP_073324729.1">
    <property type="nucleotide sequence ID" value="NZ_FQWD01000006.1"/>
</dbReference>
<dbReference type="OrthoDB" id="9813694at2"/>
<evidence type="ECO:0000313" key="6">
    <source>
        <dbReference type="EMBL" id="SHH10472.1"/>
    </source>
</evidence>